<dbReference type="EMBL" id="QFFF01000001">
    <property type="protein sequence ID" value="PWG02917.1"/>
    <property type="molecule type" value="Genomic_DNA"/>
</dbReference>
<reference evidence="10 11" key="1">
    <citation type="submission" date="2018-05" db="EMBL/GenBank/DDBJ databases">
        <title>Genome of Sphingosinicella humi QZX222.</title>
        <authorList>
            <person name="Qiao Z."/>
            <person name="Wang G."/>
        </authorList>
    </citation>
    <scope>NUCLEOTIDE SEQUENCE [LARGE SCALE GENOMIC DNA]</scope>
    <source>
        <strain evidence="10 11">QZX222</strain>
    </source>
</reference>
<dbReference type="GO" id="GO:0009252">
    <property type="term" value="P:peptidoglycan biosynthetic process"/>
    <property type="evidence" value="ECO:0007669"/>
    <property type="project" value="UniProtKB-UniPathway"/>
</dbReference>
<dbReference type="InterPro" id="IPR036365">
    <property type="entry name" value="PGBD-like_sf"/>
</dbReference>
<dbReference type="Pfam" id="PF03734">
    <property type="entry name" value="YkuD"/>
    <property type="match status" value="1"/>
</dbReference>
<protein>
    <submittedName>
        <fullName evidence="10">Murein L,D-transpeptidase</fullName>
    </submittedName>
</protein>
<dbReference type="OrthoDB" id="9778545at2"/>
<comment type="caution">
    <text evidence="10">The sequence shown here is derived from an EMBL/GenBank/DDBJ whole genome shotgun (WGS) entry which is preliminary data.</text>
</comment>
<evidence type="ECO:0000256" key="7">
    <source>
        <dbReference type="PROSITE-ProRule" id="PRU01373"/>
    </source>
</evidence>
<dbReference type="RefSeq" id="WP_109271055.1">
    <property type="nucleotide sequence ID" value="NZ_QFFF01000001.1"/>
</dbReference>
<dbReference type="Proteomes" id="UP000245916">
    <property type="component" value="Unassembled WGS sequence"/>
</dbReference>
<dbReference type="InterPro" id="IPR038063">
    <property type="entry name" value="Transpep_catalytic_dom"/>
</dbReference>
<evidence type="ECO:0000256" key="6">
    <source>
        <dbReference type="ARBA" id="ARBA00023316"/>
    </source>
</evidence>
<accession>A0A2U2J3L1</accession>
<dbReference type="PROSITE" id="PS52029">
    <property type="entry name" value="LD_TPASE"/>
    <property type="match status" value="1"/>
</dbReference>
<dbReference type="UniPathway" id="UPA00219"/>
<dbReference type="SUPFAM" id="SSF47090">
    <property type="entry name" value="PGBD-like"/>
    <property type="match status" value="1"/>
</dbReference>
<feature type="domain" description="L,D-TPase catalytic" evidence="9">
    <location>
        <begin position="293"/>
        <end position="442"/>
    </location>
</feature>
<feature type="active site" description="Proton donor/acceptor" evidence="7">
    <location>
        <position position="400"/>
    </location>
</feature>
<feature type="signal peptide" evidence="8">
    <location>
        <begin position="1"/>
        <end position="23"/>
    </location>
</feature>
<name>A0A2U2J3L1_9SPHN</name>
<keyword evidence="11" id="KW-1185">Reference proteome</keyword>
<evidence type="ECO:0000256" key="8">
    <source>
        <dbReference type="SAM" id="SignalP"/>
    </source>
</evidence>
<evidence type="ECO:0000256" key="1">
    <source>
        <dbReference type="ARBA" id="ARBA00004752"/>
    </source>
</evidence>
<dbReference type="SUPFAM" id="SSF141523">
    <property type="entry name" value="L,D-transpeptidase catalytic domain-like"/>
    <property type="match status" value="1"/>
</dbReference>
<evidence type="ECO:0000256" key="5">
    <source>
        <dbReference type="ARBA" id="ARBA00022984"/>
    </source>
</evidence>
<evidence type="ECO:0000313" key="11">
    <source>
        <dbReference type="Proteomes" id="UP000245916"/>
    </source>
</evidence>
<dbReference type="Pfam" id="PF01471">
    <property type="entry name" value="PG_binding_1"/>
    <property type="match status" value="1"/>
</dbReference>
<evidence type="ECO:0000256" key="2">
    <source>
        <dbReference type="ARBA" id="ARBA00005992"/>
    </source>
</evidence>
<dbReference type="PROSITE" id="PS51257">
    <property type="entry name" value="PROKAR_LIPOPROTEIN"/>
    <property type="match status" value="1"/>
</dbReference>
<dbReference type="GO" id="GO:0071555">
    <property type="term" value="P:cell wall organization"/>
    <property type="evidence" value="ECO:0007669"/>
    <property type="project" value="UniProtKB-UniRule"/>
</dbReference>
<dbReference type="Gene3D" id="2.40.440.10">
    <property type="entry name" value="L,D-transpeptidase catalytic domain-like"/>
    <property type="match status" value="1"/>
</dbReference>
<dbReference type="InterPro" id="IPR002477">
    <property type="entry name" value="Peptidoglycan-bd-like"/>
</dbReference>
<dbReference type="PANTHER" id="PTHR41533">
    <property type="entry name" value="L,D-TRANSPEPTIDASE HI_1667-RELATED"/>
    <property type="match status" value="1"/>
</dbReference>
<dbReference type="InterPro" id="IPR005490">
    <property type="entry name" value="LD_TPept_cat_dom"/>
</dbReference>
<dbReference type="GO" id="GO:0016740">
    <property type="term" value="F:transferase activity"/>
    <property type="evidence" value="ECO:0007669"/>
    <property type="project" value="UniProtKB-KW"/>
</dbReference>
<dbReference type="GO" id="GO:0008360">
    <property type="term" value="P:regulation of cell shape"/>
    <property type="evidence" value="ECO:0007669"/>
    <property type="project" value="UniProtKB-UniRule"/>
</dbReference>
<sequence length="513" mass="55701">MRIPLLTASLAALLTATACSDHADPVEAKTAELAVAPDDVSAEDLRGAVTDERVARFYEARQWEPVWTVERAETLVAALHDARRHGMDDTRFRKEVAAADNPAAKEAALTFAAITYADALANGLVDPTELREIYTVPRPRGDVVAGLTQAIAAEQLEPWLASLAPQDAEYKALSEAFLSYSQRAAQDKAQPIPAGEAIGQGDSDPRVPAIAAALRANGYLGEAPEEPPAKPSLFAPAMAAAVKRLQEDYGLEADGVVGPSTLERLNTGAAERARILAINLERRRWLDRAPPATRIDVNTAAAELDYWHDGTPVHRTRVVVGQPGWETPQLGSPIVRLVANPNWTVPKSIAEEEIIPKGPGYMAANDMVWRDGWIVQRSGPESALGLVKFDMDNPHAIYLHDTPAKSLFEQEERHASHGCVRVHDAVGFARMVAERQGKLGEFDKAMTGREESFVELPKPIPVRLIYQTAFVGPGGRVLFRPDAYGWDEDLARALGLEVRQRGPAPVHVSLPGP</sequence>
<gene>
    <name evidence="10" type="ORF">DF286_08580</name>
</gene>
<dbReference type="InterPro" id="IPR052905">
    <property type="entry name" value="LD-transpeptidase_YkuD-like"/>
</dbReference>
<dbReference type="InterPro" id="IPR045380">
    <property type="entry name" value="LD_TPept_scaffold_dom"/>
</dbReference>
<keyword evidence="8" id="KW-0732">Signal</keyword>
<dbReference type="GO" id="GO:0004180">
    <property type="term" value="F:carboxypeptidase activity"/>
    <property type="evidence" value="ECO:0007669"/>
    <property type="project" value="UniProtKB-ARBA"/>
</dbReference>
<evidence type="ECO:0000259" key="9">
    <source>
        <dbReference type="PROSITE" id="PS52029"/>
    </source>
</evidence>
<keyword evidence="3" id="KW-0808">Transferase</keyword>
<keyword evidence="5 7" id="KW-0573">Peptidoglycan synthesis</keyword>
<dbReference type="Pfam" id="PF20142">
    <property type="entry name" value="Scaffold"/>
    <property type="match status" value="1"/>
</dbReference>
<dbReference type="InterPro" id="IPR036366">
    <property type="entry name" value="PGBDSf"/>
</dbReference>
<feature type="chain" id="PRO_5015657661" evidence="8">
    <location>
        <begin position="24"/>
        <end position="513"/>
    </location>
</feature>
<evidence type="ECO:0000313" key="10">
    <source>
        <dbReference type="EMBL" id="PWG02917.1"/>
    </source>
</evidence>
<feature type="active site" description="Nucleophile" evidence="7">
    <location>
        <position position="419"/>
    </location>
</feature>
<evidence type="ECO:0000256" key="3">
    <source>
        <dbReference type="ARBA" id="ARBA00022679"/>
    </source>
</evidence>
<dbReference type="Gene3D" id="1.10.101.10">
    <property type="entry name" value="PGBD-like superfamily/PGBD"/>
    <property type="match status" value="1"/>
</dbReference>
<dbReference type="AlphaFoldDB" id="A0A2U2J3L1"/>
<organism evidence="10 11">
    <name type="scientific">Allosphingosinicella humi</name>
    <dbReference type="NCBI Taxonomy" id="2068657"/>
    <lineage>
        <taxon>Bacteria</taxon>
        <taxon>Pseudomonadati</taxon>
        <taxon>Pseudomonadota</taxon>
        <taxon>Alphaproteobacteria</taxon>
        <taxon>Sphingomonadales</taxon>
        <taxon>Sphingomonadaceae</taxon>
        <taxon>Allosphingosinicella</taxon>
    </lineage>
</organism>
<comment type="pathway">
    <text evidence="1 7">Cell wall biogenesis; peptidoglycan biosynthesis.</text>
</comment>
<proteinExistence type="inferred from homology"/>
<evidence type="ECO:0000256" key="4">
    <source>
        <dbReference type="ARBA" id="ARBA00022960"/>
    </source>
</evidence>
<keyword evidence="4 7" id="KW-0133">Cell shape</keyword>
<dbReference type="CDD" id="cd16913">
    <property type="entry name" value="YkuD_like"/>
    <property type="match status" value="1"/>
</dbReference>
<comment type="similarity">
    <text evidence="2">Belongs to the YkuD family.</text>
</comment>
<dbReference type="PANTHER" id="PTHR41533:SF2">
    <property type="entry name" value="BLR7131 PROTEIN"/>
    <property type="match status" value="1"/>
</dbReference>
<keyword evidence="6 7" id="KW-0961">Cell wall biogenesis/degradation</keyword>